<feature type="domain" description="Fibrinogen C-terminal" evidence="1">
    <location>
        <begin position="73"/>
        <end position="261"/>
    </location>
</feature>
<proteinExistence type="predicted"/>
<sequence>MVSETKCRLLRFISLENCTSPISSMSVSFLYERTDVQSIVTTQPVSTMAPNPCQNGGTYTANICSCVFGCSGQYCQTCINECSEASGVSGTGVAWIKPAGFDVAKQVWCNFDKGVTYIQMRKYGTVSFNRSYVEYENGFGDANGDYWLGNKYANILSLTRTFTSGFTLMKSSGSVMVYYYDFVVLDSSSNFALQYSSASSSQYPLAKGQPFQAYDTGSACAITLGSGWWFGSTCSSGSLNGQYPVDFGAFSGATTTRIGIY</sequence>
<dbReference type="Pfam" id="PF00147">
    <property type="entry name" value="Fibrinogen_C"/>
    <property type="match status" value="1"/>
</dbReference>
<reference evidence="2" key="1">
    <citation type="submission" date="2022-08" db="UniProtKB">
        <authorList>
            <consortium name="EnsemblMetazoa"/>
        </authorList>
    </citation>
    <scope>IDENTIFICATION</scope>
    <source>
        <strain evidence="2">05x7-T-G4-1.051#20</strain>
    </source>
</reference>
<evidence type="ECO:0000313" key="3">
    <source>
        <dbReference type="Proteomes" id="UP000005408"/>
    </source>
</evidence>
<organism evidence="2 3">
    <name type="scientific">Magallana gigas</name>
    <name type="common">Pacific oyster</name>
    <name type="synonym">Crassostrea gigas</name>
    <dbReference type="NCBI Taxonomy" id="29159"/>
    <lineage>
        <taxon>Eukaryota</taxon>
        <taxon>Metazoa</taxon>
        <taxon>Spiralia</taxon>
        <taxon>Lophotrochozoa</taxon>
        <taxon>Mollusca</taxon>
        <taxon>Bivalvia</taxon>
        <taxon>Autobranchia</taxon>
        <taxon>Pteriomorphia</taxon>
        <taxon>Ostreida</taxon>
        <taxon>Ostreoidea</taxon>
        <taxon>Ostreidae</taxon>
        <taxon>Magallana</taxon>
    </lineage>
</organism>
<name>A0A8W8KUV3_MAGGI</name>
<dbReference type="Gene3D" id="3.90.215.10">
    <property type="entry name" value="Gamma Fibrinogen, chain A, domain 1"/>
    <property type="match status" value="1"/>
</dbReference>
<evidence type="ECO:0000313" key="2">
    <source>
        <dbReference type="EnsemblMetazoa" id="G25381.1:cds"/>
    </source>
</evidence>
<dbReference type="SMART" id="SM00186">
    <property type="entry name" value="FBG"/>
    <property type="match status" value="1"/>
</dbReference>
<keyword evidence="3" id="KW-1185">Reference proteome</keyword>
<dbReference type="AlphaFoldDB" id="A0A8W8KUV3"/>
<dbReference type="PROSITE" id="PS51406">
    <property type="entry name" value="FIBRINOGEN_C_2"/>
    <property type="match status" value="1"/>
</dbReference>
<dbReference type="GO" id="GO:0005615">
    <property type="term" value="C:extracellular space"/>
    <property type="evidence" value="ECO:0007669"/>
    <property type="project" value="TreeGrafter"/>
</dbReference>
<protein>
    <recommendedName>
        <fullName evidence="1">Fibrinogen C-terminal domain-containing protein</fullName>
    </recommendedName>
</protein>
<dbReference type="SUPFAM" id="SSF56496">
    <property type="entry name" value="Fibrinogen C-terminal domain-like"/>
    <property type="match status" value="1"/>
</dbReference>
<accession>A0A8W8KUV3</accession>
<dbReference type="EnsemblMetazoa" id="G25381.1">
    <property type="protein sequence ID" value="G25381.1:cds"/>
    <property type="gene ID" value="G25381"/>
</dbReference>
<dbReference type="InterPro" id="IPR014716">
    <property type="entry name" value="Fibrinogen_a/b/g_C_1"/>
</dbReference>
<dbReference type="Gene3D" id="4.10.530.10">
    <property type="entry name" value="Gamma-fibrinogen Carboxyl Terminal Fragment, domain 2"/>
    <property type="match status" value="1"/>
</dbReference>
<evidence type="ECO:0000259" key="1">
    <source>
        <dbReference type="PROSITE" id="PS51406"/>
    </source>
</evidence>
<dbReference type="PANTHER" id="PTHR19143">
    <property type="entry name" value="FIBRINOGEN/TENASCIN/ANGIOPOEITIN"/>
    <property type="match status" value="1"/>
</dbReference>
<dbReference type="InterPro" id="IPR036056">
    <property type="entry name" value="Fibrinogen-like_C"/>
</dbReference>
<dbReference type="Proteomes" id="UP000005408">
    <property type="component" value="Unassembled WGS sequence"/>
</dbReference>
<dbReference type="InterPro" id="IPR002181">
    <property type="entry name" value="Fibrinogen_a/b/g_C_dom"/>
</dbReference>
<dbReference type="InterPro" id="IPR050373">
    <property type="entry name" value="Fibrinogen_C-term_domain"/>
</dbReference>